<evidence type="ECO:0000313" key="6">
    <source>
        <dbReference type="EMBL" id="SVC56288.1"/>
    </source>
</evidence>
<feature type="domain" description="Molybdopterin oxidoreductase N-terminal" evidence="5">
    <location>
        <begin position="9"/>
        <end position="49"/>
    </location>
</feature>
<feature type="non-terminal residue" evidence="6">
    <location>
        <position position="206"/>
    </location>
</feature>
<dbReference type="Pfam" id="PF18364">
    <property type="entry name" value="Molybdopterin_N"/>
    <property type="match status" value="1"/>
</dbReference>
<keyword evidence="3" id="KW-0560">Oxidoreductase</keyword>
<dbReference type="PANTHER" id="PTHR43742">
    <property type="entry name" value="TRIMETHYLAMINE-N-OXIDE REDUCTASE"/>
    <property type="match status" value="1"/>
</dbReference>
<dbReference type="GO" id="GO:0016491">
    <property type="term" value="F:oxidoreductase activity"/>
    <property type="evidence" value="ECO:0007669"/>
    <property type="project" value="UniProtKB-KW"/>
</dbReference>
<evidence type="ECO:0000256" key="3">
    <source>
        <dbReference type="ARBA" id="ARBA00023002"/>
    </source>
</evidence>
<comment type="cofactor">
    <cofactor evidence="1">
        <name>Mo-bis(molybdopterin guanine dinucleotide)</name>
        <dbReference type="ChEBI" id="CHEBI:60539"/>
    </cofactor>
</comment>
<sequence>MTAPRTRATSSHWGAFNVTTQDDRITAVSPFEADCDPSQISAVLPEAVHHRSRVARPAVRRGWLEGGPERARDKRGADGFVELPWDEALDIAATELARVQKTYGNQAIFGGSYGWASAGCFHHAPSQLHRFLNSFGGFVSSFGSYSTAAAQAIMPHVLGMNFLKLMYASQNAWPMIAANTETLVMFGGINPKNSQVSMGGVTRHET</sequence>
<keyword evidence="2" id="KW-0500">Molybdenum</keyword>
<reference evidence="6" key="1">
    <citation type="submission" date="2018-05" db="EMBL/GenBank/DDBJ databases">
        <authorList>
            <person name="Lanie J.A."/>
            <person name="Ng W.-L."/>
            <person name="Kazmierczak K.M."/>
            <person name="Andrzejewski T.M."/>
            <person name="Davidsen T.M."/>
            <person name="Wayne K.J."/>
            <person name="Tettelin H."/>
            <person name="Glass J.I."/>
            <person name="Rusch D."/>
            <person name="Podicherti R."/>
            <person name="Tsui H.-C.T."/>
            <person name="Winkler M.E."/>
        </authorList>
    </citation>
    <scope>NUCLEOTIDE SEQUENCE</scope>
</reference>
<evidence type="ECO:0000256" key="1">
    <source>
        <dbReference type="ARBA" id="ARBA00001942"/>
    </source>
</evidence>
<protein>
    <recommendedName>
        <fullName evidence="7">Molybdopterin oxidoreductase domain-containing protein</fullName>
    </recommendedName>
</protein>
<dbReference type="InterPro" id="IPR050612">
    <property type="entry name" value="Prok_Mopterin_Oxidored"/>
</dbReference>
<dbReference type="GO" id="GO:0009061">
    <property type="term" value="P:anaerobic respiration"/>
    <property type="evidence" value="ECO:0007669"/>
    <property type="project" value="TreeGrafter"/>
</dbReference>
<dbReference type="InterPro" id="IPR041460">
    <property type="entry name" value="Molybdopterin_N"/>
</dbReference>
<proteinExistence type="predicted"/>
<dbReference type="PANTHER" id="PTHR43742:SF10">
    <property type="entry name" value="TRIMETHYLAMINE-N-OXIDE REDUCTASE 2"/>
    <property type="match status" value="1"/>
</dbReference>
<organism evidence="6">
    <name type="scientific">marine metagenome</name>
    <dbReference type="NCBI Taxonomy" id="408172"/>
    <lineage>
        <taxon>unclassified sequences</taxon>
        <taxon>metagenomes</taxon>
        <taxon>ecological metagenomes</taxon>
    </lineage>
</organism>
<name>A0A382N6W5_9ZZZZ</name>
<dbReference type="GO" id="GO:0030151">
    <property type="term" value="F:molybdenum ion binding"/>
    <property type="evidence" value="ECO:0007669"/>
    <property type="project" value="TreeGrafter"/>
</dbReference>
<evidence type="ECO:0000256" key="2">
    <source>
        <dbReference type="ARBA" id="ARBA00022505"/>
    </source>
</evidence>
<feature type="domain" description="Molybdopterin oxidoreductase" evidence="4">
    <location>
        <begin position="53"/>
        <end position="199"/>
    </location>
</feature>
<dbReference type="Pfam" id="PF00384">
    <property type="entry name" value="Molybdopterin"/>
    <property type="match status" value="1"/>
</dbReference>
<dbReference type="Gene3D" id="3.40.50.740">
    <property type="match status" value="1"/>
</dbReference>
<dbReference type="GO" id="GO:0009055">
    <property type="term" value="F:electron transfer activity"/>
    <property type="evidence" value="ECO:0007669"/>
    <property type="project" value="TreeGrafter"/>
</dbReference>
<dbReference type="AlphaFoldDB" id="A0A382N6W5"/>
<dbReference type="Gene3D" id="3.40.228.10">
    <property type="entry name" value="Dimethylsulfoxide Reductase, domain 2"/>
    <property type="match status" value="1"/>
</dbReference>
<evidence type="ECO:0000259" key="5">
    <source>
        <dbReference type="Pfam" id="PF18364"/>
    </source>
</evidence>
<dbReference type="SUPFAM" id="SSF53706">
    <property type="entry name" value="Formate dehydrogenase/DMSO reductase, domains 1-3"/>
    <property type="match status" value="1"/>
</dbReference>
<accession>A0A382N6W5</accession>
<evidence type="ECO:0000259" key="4">
    <source>
        <dbReference type="Pfam" id="PF00384"/>
    </source>
</evidence>
<dbReference type="InterPro" id="IPR006656">
    <property type="entry name" value="Mopterin_OxRdtase"/>
</dbReference>
<gene>
    <name evidence="6" type="ORF">METZ01_LOCUS309142</name>
</gene>
<dbReference type="GO" id="GO:0030288">
    <property type="term" value="C:outer membrane-bounded periplasmic space"/>
    <property type="evidence" value="ECO:0007669"/>
    <property type="project" value="TreeGrafter"/>
</dbReference>
<evidence type="ECO:0008006" key="7">
    <source>
        <dbReference type="Google" id="ProtNLM"/>
    </source>
</evidence>
<dbReference type="EMBL" id="UINC01098064">
    <property type="protein sequence ID" value="SVC56288.1"/>
    <property type="molecule type" value="Genomic_DNA"/>
</dbReference>